<dbReference type="OrthoDB" id="4821062at2759"/>
<organism evidence="1 2">
    <name type="scientific">Penicillium cf. griseofulvum</name>
    <dbReference type="NCBI Taxonomy" id="2972120"/>
    <lineage>
        <taxon>Eukaryota</taxon>
        <taxon>Fungi</taxon>
        <taxon>Dikarya</taxon>
        <taxon>Ascomycota</taxon>
        <taxon>Pezizomycotina</taxon>
        <taxon>Eurotiomycetes</taxon>
        <taxon>Eurotiomycetidae</taxon>
        <taxon>Eurotiales</taxon>
        <taxon>Aspergillaceae</taxon>
        <taxon>Penicillium</taxon>
    </lineage>
</organism>
<reference evidence="1" key="1">
    <citation type="submission" date="2022-11" db="EMBL/GenBank/DDBJ databases">
        <authorList>
            <person name="Petersen C."/>
        </authorList>
    </citation>
    <scope>NUCLEOTIDE SEQUENCE</scope>
    <source>
        <strain evidence="1">IBT 16849</strain>
    </source>
</reference>
<dbReference type="AlphaFoldDB" id="A0A9W9M544"/>
<accession>A0A9W9M544</accession>
<protein>
    <submittedName>
        <fullName evidence="1">Uncharacterized protein</fullName>
    </submittedName>
</protein>
<reference evidence="1" key="2">
    <citation type="journal article" date="2023" name="IMA Fungus">
        <title>Comparative genomic study of the Penicillium genus elucidates a diverse pangenome and 15 lateral gene transfer events.</title>
        <authorList>
            <person name="Petersen C."/>
            <person name="Sorensen T."/>
            <person name="Nielsen M.R."/>
            <person name="Sondergaard T.E."/>
            <person name="Sorensen J.L."/>
            <person name="Fitzpatrick D.A."/>
            <person name="Frisvad J.C."/>
            <person name="Nielsen K.L."/>
        </authorList>
    </citation>
    <scope>NUCLEOTIDE SEQUENCE</scope>
    <source>
        <strain evidence="1">IBT 16849</strain>
    </source>
</reference>
<dbReference type="Proteomes" id="UP001150879">
    <property type="component" value="Unassembled WGS sequence"/>
</dbReference>
<evidence type="ECO:0000313" key="2">
    <source>
        <dbReference type="Proteomes" id="UP001150879"/>
    </source>
</evidence>
<gene>
    <name evidence="1" type="ORF">N7472_008128</name>
</gene>
<keyword evidence="2" id="KW-1185">Reference proteome</keyword>
<dbReference type="EMBL" id="JAPQKP010000005">
    <property type="protein sequence ID" value="KAJ5189114.1"/>
    <property type="molecule type" value="Genomic_DNA"/>
</dbReference>
<sequence>MDNSLLSLHPPYKTATESVVDWLVLTIGHERFHWIHAQPSTTTAEQSRTRFASLDTNTSLRDFVWDI</sequence>
<name>A0A9W9M544_9EURO</name>
<proteinExistence type="predicted"/>
<comment type="caution">
    <text evidence="1">The sequence shown here is derived from an EMBL/GenBank/DDBJ whole genome shotgun (WGS) entry which is preliminary data.</text>
</comment>
<evidence type="ECO:0000313" key="1">
    <source>
        <dbReference type="EMBL" id="KAJ5189114.1"/>
    </source>
</evidence>